<dbReference type="GO" id="GO:0020037">
    <property type="term" value="F:heme binding"/>
    <property type="evidence" value="ECO:0007669"/>
    <property type="project" value="InterPro"/>
</dbReference>
<evidence type="ECO:0000256" key="14">
    <source>
        <dbReference type="ARBA" id="ARBA00023004"/>
    </source>
</evidence>
<gene>
    <name evidence="17" type="primary">sdhD</name>
    <name evidence="17" type="ORF">GQE99_15280</name>
</gene>
<evidence type="ECO:0000256" key="5">
    <source>
        <dbReference type="ARBA" id="ARBA00011558"/>
    </source>
</evidence>
<dbReference type="SUPFAM" id="SSF81343">
    <property type="entry name" value="Fumarate reductase respiratory complex transmembrane subunits"/>
    <property type="match status" value="1"/>
</dbReference>
<keyword evidence="8" id="KW-0816">Tricarboxylic acid cycle</keyword>
<comment type="subcellular location">
    <subcellularLocation>
        <location evidence="3">Membrane</location>
        <topology evidence="3">Multi-pass membrane protein</topology>
    </subcellularLocation>
</comment>
<dbReference type="RefSeq" id="WP_161352508.1">
    <property type="nucleotide sequence ID" value="NZ_WTUX01000019.1"/>
</dbReference>
<dbReference type="GO" id="GO:0006099">
    <property type="term" value="P:tricarboxylic acid cycle"/>
    <property type="evidence" value="ECO:0007669"/>
    <property type="project" value="UniProtKB-UniPathway"/>
</dbReference>
<comment type="cofactor">
    <cofactor evidence="1">
        <name>heme</name>
        <dbReference type="ChEBI" id="CHEBI:30413"/>
    </cofactor>
</comment>
<evidence type="ECO:0000313" key="17">
    <source>
        <dbReference type="EMBL" id="MZR14380.1"/>
    </source>
</evidence>
<dbReference type="GO" id="GO:0046872">
    <property type="term" value="F:metal ion binding"/>
    <property type="evidence" value="ECO:0007669"/>
    <property type="project" value="UniProtKB-KW"/>
</dbReference>
<dbReference type="EMBL" id="WTUX01000019">
    <property type="protein sequence ID" value="MZR14380.1"/>
    <property type="molecule type" value="Genomic_DNA"/>
</dbReference>
<evidence type="ECO:0000256" key="8">
    <source>
        <dbReference type="ARBA" id="ARBA00022532"/>
    </source>
</evidence>
<feature type="transmembrane region" description="Helical" evidence="16">
    <location>
        <begin position="28"/>
        <end position="46"/>
    </location>
</feature>
<keyword evidence="13 16" id="KW-1133">Transmembrane helix</keyword>
<keyword evidence="7" id="KW-0813">Transport</keyword>
<sequence length="125" mass="13815">MRYLTDRARVEGLGSAKQGTAHFWEQRISAIALLFLVPLFIFPFAYNLGDGYEAVRAAYAHPVNAIIAIAFFITVFLHLFQGLQVVIEDYVHGRAGMVLIIASRLLCTLFALVGVYAIIRISLGA</sequence>
<feature type="transmembrane region" description="Helical" evidence="16">
    <location>
        <begin position="98"/>
        <end position="119"/>
    </location>
</feature>
<keyword evidence="12" id="KW-0249">Electron transport</keyword>
<evidence type="ECO:0000256" key="13">
    <source>
        <dbReference type="ARBA" id="ARBA00022989"/>
    </source>
</evidence>
<dbReference type="InterPro" id="IPR034804">
    <property type="entry name" value="SQR/QFR_C/D"/>
</dbReference>
<dbReference type="Pfam" id="PF01127">
    <property type="entry name" value="Sdh_cyt"/>
    <property type="match status" value="1"/>
</dbReference>
<reference evidence="17 18" key="1">
    <citation type="submission" date="2019-12" db="EMBL/GenBank/DDBJ databases">
        <title>Maritimibacter sp. nov. sp. isolated from sea sand.</title>
        <authorList>
            <person name="Kim J."/>
            <person name="Jeong S.E."/>
            <person name="Jung H.S."/>
            <person name="Jeon C.O."/>
        </authorList>
    </citation>
    <scope>NUCLEOTIDE SEQUENCE [LARGE SCALE GENOMIC DNA]</scope>
    <source>
        <strain evidence="17 18">DP07</strain>
    </source>
</reference>
<evidence type="ECO:0000256" key="1">
    <source>
        <dbReference type="ARBA" id="ARBA00001971"/>
    </source>
</evidence>
<evidence type="ECO:0000256" key="4">
    <source>
        <dbReference type="ARBA" id="ARBA00005163"/>
    </source>
</evidence>
<dbReference type="GO" id="GO:0016020">
    <property type="term" value="C:membrane"/>
    <property type="evidence" value="ECO:0007669"/>
    <property type="project" value="UniProtKB-SubCell"/>
</dbReference>
<dbReference type="CDD" id="cd03495">
    <property type="entry name" value="SQR_TypeC_SdhD_like"/>
    <property type="match status" value="1"/>
</dbReference>
<dbReference type="AlphaFoldDB" id="A0A845M1Z5"/>
<comment type="caution">
    <text evidence="17">The sequence shown here is derived from an EMBL/GenBank/DDBJ whole genome shotgun (WGS) entry which is preliminary data.</text>
</comment>
<proteinExistence type="predicted"/>
<dbReference type="InterPro" id="IPR000701">
    <property type="entry name" value="SuccDH_FuR_B_TM-su"/>
</dbReference>
<evidence type="ECO:0000256" key="3">
    <source>
        <dbReference type="ARBA" id="ARBA00004141"/>
    </source>
</evidence>
<evidence type="ECO:0000256" key="9">
    <source>
        <dbReference type="ARBA" id="ARBA00022617"/>
    </source>
</evidence>
<keyword evidence="11" id="KW-0479">Metal-binding</keyword>
<evidence type="ECO:0000256" key="15">
    <source>
        <dbReference type="ARBA" id="ARBA00023136"/>
    </source>
</evidence>
<comment type="function">
    <text evidence="2">Membrane-anchoring subunit of succinate dehydrogenase (SDH).</text>
</comment>
<evidence type="ECO:0000256" key="12">
    <source>
        <dbReference type="ARBA" id="ARBA00022982"/>
    </source>
</evidence>
<dbReference type="InterPro" id="IPR014312">
    <property type="entry name" value="Succ_DH_anchor"/>
</dbReference>
<dbReference type="Gene3D" id="1.20.1300.10">
    <property type="entry name" value="Fumarate reductase/succinate dehydrogenase, transmembrane subunit"/>
    <property type="match status" value="1"/>
</dbReference>
<comment type="pathway">
    <text evidence="4">Carbohydrate metabolism; tricarboxylic acid cycle.</text>
</comment>
<evidence type="ECO:0000256" key="2">
    <source>
        <dbReference type="ARBA" id="ARBA00004050"/>
    </source>
</evidence>
<evidence type="ECO:0000256" key="11">
    <source>
        <dbReference type="ARBA" id="ARBA00022723"/>
    </source>
</evidence>
<protein>
    <recommendedName>
        <fullName evidence="6">Succinate dehydrogenase hydrophobic membrane anchor subunit</fullName>
    </recommendedName>
</protein>
<keyword evidence="15 16" id="KW-0472">Membrane</keyword>
<evidence type="ECO:0000313" key="18">
    <source>
        <dbReference type="Proteomes" id="UP000467322"/>
    </source>
</evidence>
<accession>A0A845M1Z5</accession>
<evidence type="ECO:0000256" key="10">
    <source>
        <dbReference type="ARBA" id="ARBA00022692"/>
    </source>
</evidence>
<keyword evidence="9" id="KW-0349">Heme</keyword>
<evidence type="ECO:0000256" key="7">
    <source>
        <dbReference type="ARBA" id="ARBA00022448"/>
    </source>
</evidence>
<dbReference type="UniPathway" id="UPA00223"/>
<dbReference type="NCBIfam" id="TIGR02968">
    <property type="entry name" value="succ_dehyd_anc"/>
    <property type="match status" value="1"/>
</dbReference>
<name>A0A845M1Z5_9RHOB</name>
<evidence type="ECO:0000256" key="16">
    <source>
        <dbReference type="SAM" id="Phobius"/>
    </source>
</evidence>
<feature type="transmembrane region" description="Helical" evidence="16">
    <location>
        <begin position="66"/>
        <end position="86"/>
    </location>
</feature>
<dbReference type="Proteomes" id="UP000467322">
    <property type="component" value="Unassembled WGS sequence"/>
</dbReference>
<keyword evidence="18" id="KW-1185">Reference proteome</keyword>
<comment type="subunit">
    <text evidence="5">Part of an enzyme complex containing four subunits: a flavoprotein, an iron-sulfur protein, plus two membrane-anchoring proteins, SdhC and SdhD.</text>
</comment>
<organism evidence="17 18">
    <name type="scientific">Maritimibacter harenae</name>
    <dbReference type="NCBI Taxonomy" id="2606218"/>
    <lineage>
        <taxon>Bacteria</taxon>
        <taxon>Pseudomonadati</taxon>
        <taxon>Pseudomonadota</taxon>
        <taxon>Alphaproteobacteria</taxon>
        <taxon>Rhodobacterales</taxon>
        <taxon>Roseobacteraceae</taxon>
        <taxon>Maritimibacter</taxon>
    </lineage>
</organism>
<evidence type="ECO:0000256" key="6">
    <source>
        <dbReference type="ARBA" id="ARBA00019425"/>
    </source>
</evidence>
<keyword evidence="10 16" id="KW-0812">Transmembrane</keyword>
<keyword evidence="14" id="KW-0408">Iron</keyword>